<organism evidence="2 3">
    <name type="scientific">Punica granatum</name>
    <name type="common">Pomegranate</name>
    <dbReference type="NCBI Taxonomy" id="22663"/>
    <lineage>
        <taxon>Eukaryota</taxon>
        <taxon>Viridiplantae</taxon>
        <taxon>Streptophyta</taxon>
        <taxon>Embryophyta</taxon>
        <taxon>Tracheophyta</taxon>
        <taxon>Spermatophyta</taxon>
        <taxon>Magnoliopsida</taxon>
        <taxon>eudicotyledons</taxon>
        <taxon>Gunneridae</taxon>
        <taxon>Pentapetalae</taxon>
        <taxon>rosids</taxon>
        <taxon>malvids</taxon>
        <taxon>Myrtales</taxon>
        <taxon>Lythraceae</taxon>
        <taxon>Punica</taxon>
    </lineage>
</organism>
<dbReference type="Proteomes" id="UP000197138">
    <property type="component" value="Unassembled WGS sequence"/>
</dbReference>
<dbReference type="EMBL" id="MTKT01001810">
    <property type="protein sequence ID" value="OWM83746.1"/>
    <property type="molecule type" value="Genomic_DNA"/>
</dbReference>
<dbReference type="PANTHER" id="PTHR33095:SF81">
    <property type="entry name" value="OS07G0619500 PROTEIN"/>
    <property type="match status" value="1"/>
</dbReference>
<evidence type="ECO:0000313" key="3">
    <source>
        <dbReference type="Proteomes" id="UP000197138"/>
    </source>
</evidence>
<feature type="compositionally biased region" description="Low complexity" evidence="1">
    <location>
        <begin position="176"/>
        <end position="185"/>
    </location>
</feature>
<dbReference type="PANTHER" id="PTHR33095">
    <property type="entry name" value="OS07G0619500 PROTEIN"/>
    <property type="match status" value="1"/>
</dbReference>
<feature type="region of interest" description="Disordered" evidence="1">
    <location>
        <begin position="166"/>
        <end position="185"/>
    </location>
</feature>
<accession>A0A218XG95</accession>
<proteinExistence type="predicted"/>
<feature type="region of interest" description="Disordered" evidence="1">
    <location>
        <begin position="309"/>
        <end position="329"/>
    </location>
</feature>
<protein>
    <submittedName>
        <fullName evidence="2">Uncharacterized protein</fullName>
    </submittedName>
</protein>
<feature type="region of interest" description="Disordered" evidence="1">
    <location>
        <begin position="241"/>
        <end position="276"/>
    </location>
</feature>
<sequence>MEIEVALPVPLPPSSPEFSFDSSTSTPYITAPSSPQRFGAAAVFSSPFYSSPTTTANAVDLSRTSFSINPALWEEENPGLPSNSPNSSSGFIDFDDFEFEFNGSKSDRFESSPAPADELFDRGRIKPLTMMTPPQEQSSKTAPSISSTTTTTATTKRVWDILTEEDEAEEDERENAPLASAASAPSSSSRAFSTFLSSIANPKGYRKWSFRDFLLFRSASEGRGTSKDPLRKFPTLGGKIGRSDSFGESMRGSSFKATTVVGDESSGRKQRSRGPHEVYYSANKAVAEEMKRRTALPYKQGLLGGCLGFNPNPTGGHDLGRGLGSLSRG</sequence>
<evidence type="ECO:0000313" key="2">
    <source>
        <dbReference type="EMBL" id="OWM83746.1"/>
    </source>
</evidence>
<name>A0A218XG95_PUNGR</name>
<dbReference type="Pfam" id="PF07816">
    <property type="entry name" value="DUF1645"/>
    <property type="match status" value="1"/>
</dbReference>
<reference evidence="3" key="1">
    <citation type="journal article" date="2017" name="Plant J.">
        <title>The pomegranate (Punica granatum L.) genome and the genomics of punicalagin biosynthesis.</title>
        <authorList>
            <person name="Qin G."/>
            <person name="Xu C."/>
            <person name="Ming R."/>
            <person name="Tang H."/>
            <person name="Guyot R."/>
            <person name="Kramer E.M."/>
            <person name="Hu Y."/>
            <person name="Yi X."/>
            <person name="Qi Y."/>
            <person name="Xu X."/>
            <person name="Gao Z."/>
            <person name="Pan H."/>
            <person name="Jian J."/>
            <person name="Tian Y."/>
            <person name="Yue Z."/>
            <person name="Xu Y."/>
        </authorList>
    </citation>
    <scope>NUCLEOTIDE SEQUENCE [LARGE SCALE GENOMIC DNA]</scope>
    <source>
        <strain evidence="3">cv. Dabenzi</strain>
    </source>
</reference>
<dbReference type="AlphaFoldDB" id="A0A218XG95"/>
<evidence type="ECO:0000256" key="1">
    <source>
        <dbReference type="SAM" id="MobiDB-lite"/>
    </source>
</evidence>
<feature type="region of interest" description="Disordered" evidence="1">
    <location>
        <begin position="129"/>
        <end position="158"/>
    </location>
</feature>
<gene>
    <name evidence="2" type="ORF">CDL15_Pgr004176</name>
</gene>
<feature type="compositionally biased region" description="Low complexity" evidence="1">
    <location>
        <begin position="138"/>
        <end position="156"/>
    </location>
</feature>
<comment type="caution">
    <text evidence="2">The sequence shown here is derived from an EMBL/GenBank/DDBJ whole genome shotgun (WGS) entry which is preliminary data.</text>
</comment>
<dbReference type="InterPro" id="IPR012442">
    <property type="entry name" value="DUF1645_plant"/>
</dbReference>